<proteinExistence type="predicted"/>
<evidence type="ECO:0000313" key="2">
    <source>
        <dbReference type="Proteomes" id="UP000789524"/>
    </source>
</evidence>
<sequence>MNNTENEKPISRTNYDHLARKERIKSLKLLKEHNARVQEIMDFLKDHRVTTMYVLDEINRIKRDHQVKDELREMVTYLERPEREADKELVLSLFSVMKKERQEQNFDVFKKRPNSGIINIIKDPFNDGVVK</sequence>
<evidence type="ECO:0000313" key="1">
    <source>
        <dbReference type="EMBL" id="CAG9572910.1"/>
    </source>
</evidence>
<keyword evidence="2" id="KW-1185">Reference proteome</keyword>
<gene>
    <name evidence="1" type="ORF">DCHRY22_LOCUS10237</name>
</gene>
<dbReference type="EMBL" id="CAKASE010000069">
    <property type="protein sequence ID" value="CAG9572910.1"/>
    <property type="molecule type" value="Genomic_DNA"/>
</dbReference>
<reference evidence="1" key="1">
    <citation type="submission" date="2021-09" db="EMBL/GenBank/DDBJ databases">
        <authorList>
            <person name="Martin H S."/>
        </authorList>
    </citation>
    <scope>NUCLEOTIDE SEQUENCE</scope>
</reference>
<organism evidence="1 2">
    <name type="scientific">Danaus chrysippus</name>
    <name type="common">African queen</name>
    <dbReference type="NCBI Taxonomy" id="151541"/>
    <lineage>
        <taxon>Eukaryota</taxon>
        <taxon>Metazoa</taxon>
        <taxon>Ecdysozoa</taxon>
        <taxon>Arthropoda</taxon>
        <taxon>Hexapoda</taxon>
        <taxon>Insecta</taxon>
        <taxon>Pterygota</taxon>
        <taxon>Neoptera</taxon>
        <taxon>Endopterygota</taxon>
        <taxon>Lepidoptera</taxon>
        <taxon>Glossata</taxon>
        <taxon>Ditrysia</taxon>
        <taxon>Papilionoidea</taxon>
        <taxon>Nymphalidae</taxon>
        <taxon>Danainae</taxon>
        <taxon>Danaini</taxon>
        <taxon>Danaina</taxon>
        <taxon>Danaus</taxon>
        <taxon>Anosia</taxon>
    </lineage>
</organism>
<comment type="caution">
    <text evidence="1">The sequence shown here is derived from an EMBL/GenBank/DDBJ whole genome shotgun (WGS) entry which is preliminary data.</text>
</comment>
<dbReference type="OrthoDB" id="2417221at2759"/>
<protein>
    <submittedName>
        <fullName evidence="1">(African queen) hypothetical protein</fullName>
    </submittedName>
</protein>
<dbReference type="Proteomes" id="UP000789524">
    <property type="component" value="Unassembled WGS sequence"/>
</dbReference>
<accession>A0A8J2W003</accession>
<name>A0A8J2W003_9NEOP</name>
<dbReference type="AlphaFoldDB" id="A0A8J2W003"/>